<dbReference type="Proteomes" id="UP000014559">
    <property type="component" value="Unassembled WGS sequence"/>
</dbReference>
<gene>
    <name evidence="1" type="ORF">F907_01993</name>
</gene>
<reference evidence="1 2" key="1">
    <citation type="submission" date="2013-06" db="EMBL/GenBank/DDBJ databases">
        <title>The Genome Sequence of Acinetobacter sp. NIPH 2036.</title>
        <authorList>
            <consortium name="The Broad Institute Genome Sequencing Platform"/>
            <consortium name="The Broad Institute Genome Sequencing Center for Infectious Disease"/>
            <person name="Cerqueira G."/>
            <person name="Feldgarden M."/>
            <person name="Courvalin P."/>
            <person name="Perichon B."/>
            <person name="Grillot-Courvalin C."/>
            <person name="Clermont D."/>
            <person name="Rocha E."/>
            <person name="Yoon E.-J."/>
            <person name="Nemec A."/>
            <person name="Young S.K."/>
            <person name="Zeng Q."/>
            <person name="Gargeya S."/>
            <person name="Fitzgerald M."/>
            <person name="Abouelleil A."/>
            <person name="Alvarado L."/>
            <person name="Berlin A.M."/>
            <person name="Chapman S.B."/>
            <person name="Dewar J."/>
            <person name="Goldberg J."/>
            <person name="Griggs A."/>
            <person name="Gujja S."/>
            <person name="Hansen M."/>
            <person name="Howarth C."/>
            <person name="Imamovic A."/>
            <person name="Larimer J."/>
            <person name="McCowan C."/>
            <person name="Murphy C."/>
            <person name="Pearson M."/>
            <person name="Priest M."/>
            <person name="Roberts A."/>
            <person name="Saif S."/>
            <person name="Shea T."/>
            <person name="Sykes S."/>
            <person name="Wortman J."/>
            <person name="Nusbaum C."/>
            <person name="Birren B."/>
        </authorList>
    </citation>
    <scope>NUCLEOTIDE SEQUENCE [LARGE SCALE GENOMIC DNA]</scope>
    <source>
        <strain evidence="1 2">NIPH 2036</strain>
    </source>
</reference>
<evidence type="ECO:0000313" key="2">
    <source>
        <dbReference type="Proteomes" id="UP000014559"/>
    </source>
</evidence>
<name>S3TAP6_9GAMM</name>
<accession>S3TAP6</accession>
<comment type="caution">
    <text evidence="1">The sequence shown here is derived from an EMBL/GenBank/DDBJ whole genome shotgun (WGS) entry which is preliminary data.</text>
</comment>
<organism evidence="1 2">
    <name type="scientific">Acinetobacter colistiniresistens</name>
    <dbReference type="NCBI Taxonomy" id="280145"/>
    <lineage>
        <taxon>Bacteria</taxon>
        <taxon>Pseudomonadati</taxon>
        <taxon>Pseudomonadota</taxon>
        <taxon>Gammaproteobacteria</taxon>
        <taxon>Moraxellales</taxon>
        <taxon>Moraxellaceae</taxon>
        <taxon>Acinetobacter</taxon>
    </lineage>
</organism>
<dbReference type="EMBL" id="ATGK01000011">
    <property type="protein sequence ID" value="EPG38023.1"/>
    <property type="molecule type" value="Genomic_DNA"/>
</dbReference>
<proteinExistence type="predicted"/>
<evidence type="ECO:0000313" key="1">
    <source>
        <dbReference type="EMBL" id="EPG38023.1"/>
    </source>
</evidence>
<sequence>MKKTLSLLSLCIVMNGCSTLPDTSTTSTGNLATAGSLNCKANELCPNVFVEWDKQHKEQLSVETVLNSSYDYYDIMNRTGFVGDFFI</sequence>
<protein>
    <submittedName>
        <fullName evidence="1">Uncharacterized protein</fullName>
    </submittedName>
</protein>
<dbReference type="HOGENOM" id="CLU_138970_1_0_6"/>
<dbReference type="PATRIC" id="fig|1217696.3.peg.1956"/>
<dbReference type="AlphaFoldDB" id="S3TAP6"/>